<dbReference type="Proteomes" id="UP000218231">
    <property type="component" value="Unassembled WGS sequence"/>
</dbReference>
<dbReference type="PRINTS" id="PR00962">
    <property type="entry name" value="LETHAL2GIANT"/>
</dbReference>
<dbReference type="InterPro" id="IPR015943">
    <property type="entry name" value="WD40/YVTN_repeat-like_dom_sf"/>
</dbReference>
<dbReference type="Pfam" id="PF08366">
    <property type="entry name" value="LLGL"/>
    <property type="match status" value="1"/>
</dbReference>
<dbReference type="GO" id="GO:0045159">
    <property type="term" value="F:myosin II binding"/>
    <property type="evidence" value="ECO:0007669"/>
    <property type="project" value="TreeGrafter"/>
</dbReference>
<dbReference type="GO" id="GO:0019905">
    <property type="term" value="F:syntaxin binding"/>
    <property type="evidence" value="ECO:0007669"/>
    <property type="project" value="TreeGrafter"/>
</dbReference>
<dbReference type="OrthoDB" id="19944at2759"/>
<dbReference type="Gene3D" id="1.20.5.110">
    <property type="match status" value="1"/>
</dbReference>
<comment type="similarity">
    <text evidence="1">Belongs to the WD repeat L(2)GL family.</text>
</comment>
<dbReference type="PANTHER" id="PTHR10241">
    <property type="entry name" value="LETHAL 2 GIANT LARVAE PROTEIN"/>
    <property type="match status" value="1"/>
</dbReference>
<dbReference type="GO" id="GO:0031201">
    <property type="term" value="C:SNARE complex"/>
    <property type="evidence" value="ECO:0007669"/>
    <property type="project" value="TreeGrafter"/>
</dbReference>
<dbReference type="STRING" id="2018661.A0A2A2J7I7"/>
<dbReference type="InterPro" id="IPR036322">
    <property type="entry name" value="WD40_repeat_dom_sf"/>
</dbReference>
<protein>
    <recommendedName>
        <fullName evidence="6">Lethal giant larvae homologue 2 domain-containing protein</fullName>
    </recommendedName>
</protein>
<evidence type="ECO:0000259" key="6">
    <source>
        <dbReference type="Pfam" id="PF08366"/>
    </source>
</evidence>
<evidence type="ECO:0000256" key="2">
    <source>
        <dbReference type="ARBA" id="ARBA00022483"/>
    </source>
</evidence>
<keyword evidence="4" id="KW-0677">Repeat</keyword>
<keyword evidence="3" id="KW-0853">WD repeat</keyword>
<feature type="region of interest" description="Disordered" evidence="5">
    <location>
        <begin position="359"/>
        <end position="449"/>
    </location>
</feature>
<evidence type="ECO:0000256" key="1">
    <source>
        <dbReference type="ARBA" id="ARBA00008070"/>
    </source>
</evidence>
<feature type="compositionally biased region" description="Basic and acidic residues" evidence="5">
    <location>
        <begin position="240"/>
        <end position="253"/>
    </location>
</feature>
<feature type="compositionally biased region" description="Polar residues" evidence="5">
    <location>
        <begin position="362"/>
        <end position="412"/>
    </location>
</feature>
<dbReference type="InterPro" id="IPR013577">
    <property type="entry name" value="LLGL2"/>
</dbReference>
<dbReference type="SUPFAM" id="SSF50978">
    <property type="entry name" value="WD40 repeat-like"/>
    <property type="match status" value="1"/>
</dbReference>
<reference evidence="7 8" key="1">
    <citation type="journal article" date="2017" name="Curr. Biol.">
        <title>Genome architecture and evolution of a unichromosomal asexual nematode.</title>
        <authorList>
            <person name="Fradin H."/>
            <person name="Zegar C."/>
            <person name="Gutwein M."/>
            <person name="Lucas J."/>
            <person name="Kovtun M."/>
            <person name="Corcoran D."/>
            <person name="Baugh L.R."/>
            <person name="Kiontke K."/>
            <person name="Gunsalus K."/>
            <person name="Fitch D.H."/>
            <person name="Piano F."/>
        </authorList>
    </citation>
    <scope>NUCLEOTIDE SEQUENCE [LARGE SCALE GENOMIC DNA]</scope>
    <source>
        <strain evidence="7">PF1309</strain>
    </source>
</reference>
<evidence type="ECO:0000313" key="8">
    <source>
        <dbReference type="Proteomes" id="UP000218231"/>
    </source>
</evidence>
<dbReference type="GO" id="GO:0005096">
    <property type="term" value="F:GTPase activator activity"/>
    <property type="evidence" value="ECO:0007669"/>
    <property type="project" value="TreeGrafter"/>
</dbReference>
<gene>
    <name evidence="7" type="ORF">WR25_03442</name>
</gene>
<dbReference type="GO" id="GO:0006893">
    <property type="term" value="P:Golgi to plasma membrane transport"/>
    <property type="evidence" value="ECO:0007669"/>
    <property type="project" value="TreeGrafter"/>
</dbReference>
<dbReference type="EMBL" id="LIAE01010632">
    <property type="protein sequence ID" value="PAV57595.1"/>
    <property type="molecule type" value="Genomic_DNA"/>
</dbReference>
<sequence>MPADDGLPVPALTVLRGGRSATVLELDYPIISFVPLSQIAYNSCPQQPHSIAVLLKGDLMALDLQNPGFLNIESPHAMDIHESPVTTIAYYSDCPLDLIGALALVGTKQRKKDYSQRSWPINGGLGRDCATGHQELILTGHKDGTVRFWQASGENLQILYRLKTASHFERLEEFEGSDKVSHAVKNIQLCLDSRQLLIGGVSGQVTLFRFLKAESLNTIAVVNIPLLGSASTSYAPAQTPDDRSSNTKEEKQVKRQRKVMSRDSTHSPDTSDASGDERILPFKVRGAPVKRPPGYQPELACLIPWHSHHASDTLTSMALNSAYGVIALGTVNGLALIDIAQCALIYAWTSAELYGSDPTPAIQLSNPQHSVECQSPGEQSTSSNDGNRNALQRVNTENTSSNHITSANSSKSLKLDSKRPQLFKTQSVVETNGSSSRGETPRDSPRQTIAPLSTNLSASSHSLEIYNGSIAPGEAVTNLQFMNSSSKRNDPKTGPCLWVGTSSGAMLALNLLLPTDRINSTVVVAPSGTIVKMKGQLLHAAFMDSQFCLLSPPAESYKETSKESKDGSSPDKSSSNKILTKASLAPHYAQSMDQSDEINQILICVAEYEIKVIAMPSFSQLFIHKCEEIPLVKANATHIRGQPALMCLSAAGQMLVLSLVSLKPLLTAPMIPHSIDIDDLICQRMSLSEHGLGVYMTSPTEMEKFTVCAEVAEQTEESMGELFVPCEMPETPKNTSFLKGVSSIFASSPRPETVDIDSILTDKDNATYGVSGMRSVARTFPGPSVSMDRAHAGGVSAGQAAVMALQNLTERTEKLNATVDATENLKNNAMNLQSRTSKLVEKYEKKKWYQL</sequence>
<feature type="region of interest" description="Disordered" evidence="5">
    <location>
        <begin position="232"/>
        <end position="291"/>
    </location>
</feature>
<dbReference type="AlphaFoldDB" id="A0A2A2J7I7"/>
<keyword evidence="2" id="KW-0268">Exocytosis</keyword>
<dbReference type="GO" id="GO:0005886">
    <property type="term" value="C:plasma membrane"/>
    <property type="evidence" value="ECO:0007669"/>
    <property type="project" value="TreeGrafter"/>
</dbReference>
<evidence type="ECO:0000313" key="7">
    <source>
        <dbReference type="EMBL" id="PAV57595.1"/>
    </source>
</evidence>
<evidence type="ECO:0000256" key="3">
    <source>
        <dbReference type="ARBA" id="ARBA00022574"/>
    </source>
</evidence>
<accession>A0A2A2J7I7</accession>
<dbReference type="CDD" id="cd15873">
    <property type="entry name" value="R-SNARE_STXBP5_6"/>
    <property type="match status" value="1"/>
</dbReference>
<evidence type="ECO:0000256" key="4">
    <source>
        <dbReference type="ARBA" id="ARBA00022737"/>
    </source>
</evidence>
<proteinExistence type="inferred from homology"/>
<name>A0A2A2J7I7_9BILA</name>
<organism evidence="7 8">
    <name type="scientific">Diploscapter pachys</name>
    <dbReference type="NCBI Taxonomy" id="2018661"/>
    <lineage>
        <taxon>Eukaryota</taxon>
        <taxon>Metazoa</taxon>
        <taxon>Ecdysozoa</taxon>
        <taxon>Nematoda</taxon>
        <taxon>Chromadorea</taxon>
        <taxon>Rhabditida</taxon>
        <taxon>Rhabditina</taxon>
        <taxon>Rhabditomorpha</taxon>
        <taxon>Rhabditoidea</taxon>
        <taxon>Rhabditidae</taxon>
        <taxon>Diploscapter</taxon>
    </lineage>
</organism>
<dbReference type="PANTHER" id="PTHR10241:SF25">
    <property type="entry name" value="TOMOSYN, ISOFORM C"/>
    <property type="match status" value="1"/>
</dbReference>
<feature type="domain" description="Lethal giant larvae homologue 2" evidence="6">
    <location>
        <begin position="1"/>
        <end position="69"/>
    </location>
</feature>
<dbReference type="InterPro" id="IPR000664">
    <property type="entry name" value="Lethal2_giant"/>
</dbReference>
<dbReference type="GO" id="GO:0006887">
    <property type="term" value="P:exocytosis"/>
    <property type="evidence" value="ECO:0007669"/>
    <property type="project" value="UniProtKB-KW"/>
</dbReference>
<dbReference type="Gene3D" id="2.130.10.10">
    <property type="entry name" value="YVTN repeat-like/Quinoprotein amine dehydrogenase"/>
    <property type="match status" value="1"/>
</dbReference>
<comment type="caution">
    <text evidence="7">The sequence shown here is derived from an EMBL/GenBank/DDBJ whole genome shotgun (WGS) entry which is preliminary data.</text>
</comment>
<feature type="compositionally biased region" description="Polar residues" evidence="5">
    <location>
        <begin position="423"/>
        <end position="438"/>
    </location>
</feature>
<keyword evidence="8" id="KW-1185">Reference proteome</keyword>
<evidence type="ECO:0000256" key="5">
    <source>
        <dbReference type="SAM" id="MobiDB-lite"/>
    </source>
</evidence>